<dbReference type="PANTHER" id="PTHR35324:SF5">
    <property type="entry name" value="BHLH DOMAIN-CONTAINING PROTEIN"/>
    <property type="match status" value="1"/>
</dbReference>
<feature type="region of interest" description="Disordered" evidence="1">
    <location>
        <begin position="1"/>
        <end position="20"/>
    </location>
</feature>
<name>A0ABQ9LW67_HEVBR</name>
<dbReference type="Proteomes" id="UP001174677">
    <property type="component" value="Chromosome 10"/>
</dbReference>
<organism evidence="2 3">
    <name type="scientific">Hevea brasiliensis</name>
    <name type="common">Para rubber tree</name>
    <name type="synonym">Siphonia brasiliensis</name>
    <dbReference type="NCBI Taxonomy" id="3981"/>
    <lineage>
        <taxon>Eukaryota</taxon>
        <taxon>Viridiplantae</taxon>
        <taxon>Streptophyta</taxon>
        <taxon>Embryophyta</taxon>
        <taxon>Tracheophyta</taxon>
        <taxon>Spermatophyta</taxon>
        <taxon>Magnoliopsida</taxon>
        <taxon>eudicotyledons</taxon>
        <taxon>Gunneridae</taxon>
        <taxon>Pentapetalae</taxon>
        <taxon>rosids</taxon>
        <taxon>fabids</taxon>
        <taxon>Malpighiales</taxon>
        <taxon>Euphorbiaceae</taxon>
        <taxon>Crotonoideae</taxon>
        <taxon>Micrandreae</taxon>
        <taxon>Hevea</taxon>
    </lineage>
</organism>
<gene>
    <name evidence="2" type="ORF">P3X46_018863</name>
</gene>
<evidence type="ECO:0000256" key="1">
    <source>
        <dbReference type="SAM" id="MobiDB-lite"/>
    </source>
</evidence>
<sequence>MAFVISQSQQSLTTEDKENLSQLGPISTQIQLKSSSSQASSCKALDKEVILKRLRHHKSLNKVRNVFQALVSSSEHGNMISESQQRWLDPDDAFSSP</sequence>
<protein>
    <submittedName>
        <fullName evidence="2">Uncharacterized protein</fullName>
    </submittedName>
</protein>
<accession>A0ABQ9LW67</accession>
<dbReference type="PANTHER" id="PTHR35324">
    <property type="entry name" value="BNAA08G03750D PROTEIN"/>
    <property type="match status" value="1"/>
</dbReference>
<proteinExistence type="predicted"/>
<feature type="compositionally biased region" description="Polar residues" evidence="1">
    <location>
        <begin position="1"/>
        <end position="13"/>
    </location>
</feature>
<evidence type="ECO:0000313" key="3">
    <source>
        <dbReference type="Proteomes" id="UP001174677"/>
    </source>
</evidence>
<dbReference type="EMBL" id="JARPOI010000010">
    <property type="protein sequence ID" value="KAJ9170784.1"/>
    <property type="molecule type" value="Genomic_DNA"/>
</dbReference>
<evidence type="ECO:0000313" key="2">
    <source>
        <dbReference type="EMBL" id="KAJ9170784.1"/>
    </source>
</evidence>
<comment type="caution">
    <text evidence="2">The sequence shown here is derived from an EMBL/GenBank/DDBJ whole genome shotgun (WGS) entry which is preliminary data.</text>
</comment>
<reference evidence="2 3" key="1">
    <citation type="journal article" date="2023" name="Plant Biotechnol. J.">
        <title>Chromosome-level wild Hevea brasiliensis genome provides new tools for genomic-assisted breeding and valuable loci to elevate rubber yield.</title>
        <authorList>
            <person name="Cheng H."/>
            <person name="Song X."/>
            <person name="Hu Y."/>
            <person name="Wu T."/>
            <person name="Yang Q."/>
            <person name="An Z."/>
            <person name="Feng S."/>
            <person name="Deng Z."/>
            <person name="Wu W."/>
            <person name="Zeng X."/>
            <person name="Tu M."/>
            <person name="Wang X."/>
            <person name="Huang H."/>
        </authorList>
    </citation>
    <scope>NUCLEOTIDE SEQUENCE [LARGE SCALE GENOMIC DNA]</scope>
    <source>
        <strain evidence="2">MT/VB/25A 57/8</strain>
    </source>
</reference>
<keyword evidence="3" id="KW-1185">Reference proteome</keyword>